<gene>
    <name evidence="1" type="ORF">PODLI_1B030246</name>
</gene>
<proteinExistence type="predicted"/>
<reference evidence="1" key="1">
    <citation type="submission" date="2022-12" db="EMBL/GenBank/DDBJ databases">
        <authorList>
            <person name="Alioto T."/>
            <person name="Alioto T."/>
            <person name="Gomez Garrido J."/>
        </authorList>
    </citation>
    <scope>NUCLEOTIDE SEQUENCE</scope>
</reference>
<dbReference type="EMBL" id="OX395131">
    <property type="protein sequence ID" value="CAI5777261.1"/>
    <property type="molecule type" value="Genomic_DNA"/>
</dbReference>
<protein>
    <submittedName>
        <fullName evidence="1">Uncharacterized protein</fullName>
    </submittedName>
</protein>
<dbReference type="Proteomes" id="UP001178461">
    <property type="component" value="Chromosome 6"/>
</dbReference>
<evidence type="ECO:0000313" key="1">
    <source>
        <dbReference type="EMBL" id="CAI5777261.1"/>
    </source>
</evidence>
<name>A0AA35KFB7_9SAUR</name>
<dbReference type="AlphaFoldDB" id="A0AA35KFB7"/>
<keyword evidence="2" id="KW-1185">Reference proteome</keyword>
<sequence length="105" mass="11740">MQAFDFHITFLPGQGMNYTTENSEKCEILRIIMFQSAHYSGSCRSAQLTDMQLVSSIMKPSIWKHPGKASPLLNLATLVFAQHMPSLTWNVPQDCLPYGELGGPH</sequence>
<evidence type="ECO:0000313" key="2">
    <source>
        <dbReference type="Proteomes" id="UP001178461"/>
    </source>
</evidence>
<organism evidence="1 2">
    <name type="scientific">Podarcis lilfordi</name>
    <name type="common">Lilford's wall lizard</name>
    <dbReference type="NCBI Taxonomy" id="74358"/>
    <lineage>
        <taxon>Eukaryota</taxon>
        <taxon>Metazoa</taxon>
        <taxon>Chordata</taxon>
        <taxon>Craniata</taxon>
        <taxon>Vertebrata</taxon>
        <taxon>Euteleostomi</taxon>
        <taxon>Lepidosauria</taxon>
        <taxon>Squamata</taxon>
        <taxon>Bifurcata</taxon>
        <taxon>Unidentata</taxon>
        <taxon>Episquamata</taxon>
        <taxon>Laterata</taxon>
        <taxon>Lacertibaenia</taxon>
        <taxon>Lacertidae</taxon>
        <taxon>Podarcis</taxon>
    </lineage>
</organism>
<accession>A0AA35KFB7</accession>